<dbReference type="EMBL" id="JACDTQ010002452">
    <property type="protein sequence ID" value="KAF5918413.1"/>
    <property type="molecule type" value="Genomic_DNA"/>
</dbReference>
<evidence type="ECO:0000313" key="10">
    <source>
        <dbReference type="EMBL" id="KAF5918413.1"/>
    </source>
</evidence>
<dbReference type="InterPro" id="IPR006629">
    <property type="entry name" value="LITAF"/>
</dbReference>
<dbReference type="GO" id="GO:0098574">
    <property type="term" value="C:cytoplasmic side of lysosomal membrane"/>
    <property type="evidence" value="ECO:0007669"/>
    <property type="project" value="TreeGrafter"/>
</dbReference>
<evidence type="ECO:0000313" key="11">
    <source>
        <dbReference type="Proteomes" id="UP000551758"/>
    </source>
</evidence>
<evidence type="ECO:0000256" key="8">
    <source>
        <dbReference type="SAM" id="Phobius"/>
    </source>
</evidence>
<dbReference type="GO" id="GO:0098560">
    <property type="term" value="C:cytoplasmic side of late endosome membrane"/>
    <property type="evidence" value="ECO:0007669"/>
    <property type="project" value="TreeGrafter"/>
</dbReference>
<keyword evidence="8" id="KW-0812">Transmembrane</keyword>
<dbReference type="SMART" id="SM00714">
    <property type="entry name" value="LITAF"/>
    <property type="match status" value="1"/>
</dbReference>
<accession>A0A7J7ERW5</accession>
<dbReference type="Proteomes" id="UP000551758">
    <property type="component" value="Unassembled WGS sequence"/>
</dbReference>
<feature type="domain" description="LITAF" evidence="9">
    <location>
        <begin position="1"/>
        <end position="75"/>
    </location>
</feature>
<proteinExistence type="inferred from homology"/>
<organism evidence="10 11">
    <name type="scientific">Diceros bicornis minor</name>
    <name type="common">South-central black rhinoceros</name>
    <dbReference type="NCBI Taxonomy" id="77932"/>
    <lineage>
        <taxon>Eukaryota</taxon>
        <taxon>Metazoa</taxon>
        <taxon>Chordata</taxon>
        <taxon>Craniata</taxon>
        <taxon>Vertebrata</taxon>
        <taxon>Euteleostomi</taxon>
        <taxon>Mammalia</taxon>
        <taxon>Eutheria</taxon>
        <taxon>Laurasiatheria</taxon>
        <taxon>Perissodactyla</taxon>
        <taxon>Rhinocerotidae</taxon>
        <taxon>Diceros</taxon>
    </lineage>
</organism>
<evidence type="ECO:0000256" key="7">
    <source>
        <dbReference type="ARBA" id="ARBA00023136"/>
    </source>
</evidence>
<keyword evidence="11" id="KW-1185">Reference proteome</keyword>
<dbReference type="Pfam" id="PF10601">
    <property type="entry name" value="zf-LITAF-like"/>
    <property type="match status" value="1"/>
</dbReference>
<dbReference type="GO" id="GO:0005634">
    <property type="term" value="C:nucleus"/>
    <property type="evidence" value="ECO:0007669"/>
    <property type="project" value="TreeGrafter"/>
</dbReference>
<gene>
    <name evidence="10" type="ORF">HPG69_011854</name>
</gene>
<evidence type="ECO:0000256" key="4">
    <source>
        <dbReference type="ARBA" id="ARBA00005975"/>
    </source>
</evidence>
<comment type="subcellular location">
    <subcellularLocation>
        <location evidence="1">Endosome membrane</location>
        <topology evidence="1">Peripheral membrane protein</topology>
        <orientation evidence="1">Cytoplasmic side</orientation>
    </subcellularLocation>
    <subcellularLocation>
        <location evidence="2">Late endosome membrane</location>
    </subcellularLocation>
    <subcellularLocation>
        <location evidence="3">Lysosome membrane</location>
        <topology evidence="3">Peripheral membrane protein</topology>
        <orientation evidence="3">Cytoplasmic side</orientation>
    </subcellularLocation>
</comment>
<sequence length="76" mass="8482">MGSAMPIRSTCPYCGNYIVTTTTPVAGILTWLLCTGLFLCGCILGCCLIPFCVDRLMDVKHTCPVCQRELFRYQRL</sequence>
<evidence type="ECO:0000256" key="3">
    <source>
        <dbReference type="ARBA" id="ARBA00004630"/>
    </source>
</evidence>
<comment type="similarity">
    <text evidence="4">Belongs to the CDIP1/LITAF family.</text>
</comment>
<keyword evidence="6" id="KW-0862">Zinc</keyword>
<keyword evidence="8" id="KW-1133">Transmembrane helix</keyword>
<feature type="transmembrane region" description="Helical" evidence="8">
    <location>
        <begin position="28"/>
        <end position="51"/>
    </location>
</feature>
<reference evidence="10 11" key="1">
    <citation type="journal article" date="2020" name="Mol. Biol. Evol.">
        <title>Interspecific Gene Flow and the Evolution of Specialization in Black and White Rhinoceros.</title>
        <authorList>
            <person name="Moodley Y."/>
            <person name="Westbury M.V."/>
            <person name="Russo I.M."/>
            <person name="Gopalakrishnan S."/>
            <person name="Rakotoarivelo A."/>
            <person name="Olsen R.A."/>
            <person name="Prost S."/>
            <person name="Tunstall T."/>
            <person name="Ryder O.A."/>
            <person name="Dalen L."/>
            <person name="Bruford M.W."/>
        </authorList>
    </citation>
    <scope>NUCLEOTIDE SEQUENCE [LARGE SCALE GENOMIC DNA]</scope>
    <source>
        <strain evidence="10">SBR-YM</strain>
        <tissue evidence="10">Skin</tissue>
    </source>
</reference>
<dbReference type="GO" id="GO:0008270">
    <property type="term" value="F:zinc ion binding"/>
    <property type="evidence" value="ECO:0007669"/>
    <property type="project" value="TreeGrafter"/>
</dbReference>
<evidence type="ECO:0000256" key="6">
    <source>
        <dbReference type="ARBA" id="ARBA00022833"/>
    </source>
</evidence>
<name>A0A7J7ERW5_DICBM</name>
<evidence type="ECO:0000256" key="1">
    <source>
        <dbReference type="ARBA" id="ARBA00004125"/>
    </source>
</evidence>
<evidence type="ECO:0000256" key="5">
    <source>
        <dbReference type="ARBA" id="ARBA00022723"/>
    </source>
</evidence>
<comment type="caution">
    <text evidence="10">The sequence shown here is derived from an EMBL/GenBank/DDBJ whole genome shotgun (WGS) entry which is preliminary data.</text>
</comment>
<dbReference type="GO" id="GO:0001817">
    <property type="term" value="P:regulation of cytokine production"/>
    <property type="evidence" value="ECO:0007669"/>
    <property type="project" value="TreeGrafter"/>
</dbReference>
<evidence type="ECO:0000256" key="2">
    <source>
        <dbReference type="ARBA" id="ARBA00004414"/>
    </source>
</evidence>
<keyword evidence="7 8" id="KW-0472">Membrane</keyword>
<dbReference type="PANTHER" id="PTHR23292">
    <property type="entry name" value="LIPOPOLYSACCHARIDE-INDUCED TUMOR NECROSIS FACTOR-ALPHA FACTOR"/>
    <property type="match status" value="1"/>
</dbReference>
<dbReference type="AlphaFoldDB" id="A0A7J7ERW5"/>
<dbReference type="PROSITE" id="PS51837">
    <property type="entry name" value="LITAF"/>
    <property type="match status" value="1"/>
</dbReference>
<keyword evidence="5" id="KW-0479">Metal-binding</keyword>
<protein>
    <recommendedName>
        <fullName evidence="9">LITAF domain-containing protein</fullName>
    </recommendedName>
</protein>
<evidence type="ECO:0000259" key="9">
    <source>
        <dbReference type="PROSITE" id="PS51837"/>
    </source>
</evidence>
<dbReference type="InterPro" id="IPR037519">
    <property type="entry name" value="LITAF_fam"/>
</dbReference>
<dbReference type="PANTHER" id="PTHR23292:SF27">
    <property type="entry name" value="LITAF DOMAIN-CONTAINING PROTEIN"/>
    <property type="match status" value="1"/>
</dbReference>